<reference evidence="2 3" key="1">
    <citation type="submission" date="2010-12" db="EMBL/GenBank/DDBJ databases">
        <title>The Genome Sequence of Coprobacillus sp. strain 29_1.</title>
        <authorList>
            <consortium name="The Broad Institute Genome Sequencing Platform"/>
            <person name="Earl A."/>
            <person name="Ward D."/>
            <person name="Feldgarden M."/>
            <person name="Gevers D."/>
            <person name="Daigneault M."/>
            <person name="Sibley C.D."/>
            <person name="White A."/>
            <person name="Strauss J."/>
            <person name="Allen-Vercoe E."/>
            <person name="Young S.K."/>
            <person name="Zeng Q."/>
            <person name="Gargeya S."/>
            <person name="Fitzgerald M."/>
            <person name="Haas B."/>
            <person name="Abouelleil A."/>
            <person name="Alvarado L."/>
            <person name="Arachchi H.M."/>
            <person name="Berlin A."/>
            <person name="Brown A."/>
            <person name="Chapman S.B."/>
            <person name="Chen Z."/>
            <person name="Dunbar C."/>
            <person name="Freedman E."/>
            <person name="Gearin G."/>
            <person name="Gellesch M."/>
            <person name="Goldberg J."/>
            <person name="Griggs A."/>
            <person name="Gujja S."/>
            <person name="Heilman E."/>
            <person name="Heiman D."/>
            <person name="Howarth C."/>
            <person name="Larson L."/>
            <person name="Lui A."/>
            <person name="MacDonald P.J.P."/>
            <person name="Mehta T."/>
            <person name="Montmayeur A."/>
            <person name="Murphy C."/>
            <person name="Neiman D."/>
            <person name="Pearson M."/>
            <person name="Priest M."/>
            <person name="Roberts A."/>
            <person name="Saif S."/>
            <person name="Shea T."/>
            <person name="Shenoy N."/>
            <person name="Sisk P."/>
            <person name="Stolte C."/>
            <person name="Sykes S."/>
            <person name="White J."/>
            <person name="Yandava C."/>
            <person name="Nusbaum C."/>
            <person name="Birren B."/>
        </authorList>
    </citation>
    <scope>NUCLEOTIDE SEQUENCE [LARGE SCALE GENOMIC DNA]</scope>
    <source>
        <strain evidence="2 3">29_1</strain>
    </source>
</reference>
<keyword evidence="3" id="KW-1185">Reference proteome</keyword>
<proteinExistence type="predicted"/>
<comment type="caution">
    <text evidence="2">The sequence shown here is derived from an EMBL/GenBank/DDBJ whole genome shotgun (WGS) entry which is preliminary data.</text>
</comment>
<accession>E7G7T3</accession>
<keyword evidence="1" id="KW-0812">Transmembrane</keyword>
<keyword evidence="1" id="KW-0472">Membrane</keyword>
<dbReference type="HOGENOM" id="CLU_090959_1_0_9"/>
<dbReference type="GO" id="GO:0015234">
    <property type="term" value="F:thiamine transmembrane transporter activity"/>
    <property type="evidence" value="ECO:0007669"/>
    <property type="project" value="InterPro"/>
</dbReference>
<organism evidence="2 3">
    <name type="scientific">Coprobacillus cateniformis</name>
    <dbReference type="NCBI Taxonomy" id="100884"/>
    <lineage>
        <taxon>Bacteria</taxon>
        <taxon>Bacillati</taxon>
        <taxon>Bacillota</taxon>
        <taxon>Erysipelotrichia</taxon>
        <taxon>Erysipelotrichales</taxon>
        <taxon>Coprobacillaceae</taxon>
        <taxon>Coprobacillus</taxon>
    </lineage>
</organism>
<name>E7G7T3_9FIRM</name>
<dbReference type="STRING" id="100884.GCA_000269565_00883"/>
<dbReference type="InterPro" id="IPR012651">
    <property type="entry name" value="Thia_Transptr_ThiT"/>
</dbReference>
<evidence type="ECO:0008006" key="4">
    <source>
        <dbReference type="Google" id="ProtNLM"/>
    </source>
</evidence>
<sequence>MNTQNTKIKYMVYMAMFVAIQLVLEPMTKITEMPHGGNIAFSLIALFLASYLLGPIRGLITALVCLGAQFVLGLATYYGIASLFFDYVLPMALVGLCGIFPLWHFKGMDIPWGMVIIMIIKTISHLLAGWFAFQTPLQGNLTYNIPYNLGTLVVCFVLFIVIYPRLNKVLKLN</sequence>
<dbReference type="GeneID" id="78228770"/>
<dbReference type="GO" id="GO:0005886">
    <property type="term" value="C:plasma membrane"/>
    <property type="evidence" value="ECO:0007669"/>
    <property type="project" value="InterPro"/>
</dbReference>
<feature type="transmembrane region" description="Helical" evidence="1">
    <location>
        <begin position="145"/>
        <end position="163"/>
    </location>
</feature>
<dbReference type="Proteomes" id="UP000003157">
    <property type="component" value="Unassembled WGS sequence"/>
</dbReference>
<keyword evidence="1" id="KW-1133">Transmembrane helix</keyword>
<dbReference type="AlphaFoldDB" id="E7G7T3"/>
<evidence type="ECO:0000313" key="3">
    <source>
        <dbReference type="Proteomes" id="UP000003157"/>
    </source>
</evidence>
<dbReference type="OrthoDB" id="9795813at2"/>
<feature type="transmembrane region" description="Helical" evidence="1">
    <location>
        <begin position="112"/>
        <end position="133"/>
    </location>
</feature>
<evidence type="ECO:0000313" key="2">
    <source>
        <dbReference type="EMBL" id="EFW05854.1"/>
    </source>
</evidence>
<protein>
    <recommendedName>
        <fullName evidence="4">Proton-coupled thiamine transporter YuaJ</fullName>
    </recommendedName>
</protein>
<evidence type="ECO:0000256" key="1">
    <source>
        <dbReference type="SAM" id="Phobius"/>
    </source>
</evidence>
<dbReference type="Gene3D" id="1.10.1760.20">
    <property type="match status" value="1"/>
</dbReference>
<dbReference type="Pfam" id="PF09515">
    <property type="entry name" value="Thia_YuaJ"/>
    <property type="match status" value="1"/>
</dbReference>
<gene>
    <name evidence="2" type="ORF">HMPREF9488_00821</name>
</gene>
<feature type="transmembrane region" description="Helical" evidence="1">
    <location>
        <begin position="36"/>
        <end position="53"/>
    </location>
</feature>
<dbReference type="RefSeq" id="WP_008787937.1">
    <property type="nucleotide sequence ID" value="NZ_AKCB01000001.1"/>
</dbReference>
<dbReference type="EMBL" id="ADKX01000012">
    <property type="protein sequence ID" value="EFW05854.1"/>
    <property type="molecule type" value="Genomic_DNA"/>
</dbReference>
<dbReference type="eggNOG" id="COG3859">
    <property type="taxonomic scope" value="Bacteria"/>
</dbReference>
<feature type="transmembrane region" description="Helical" evidence="1">
    <location>
        <begin position="7"/>
        <end position="24"/>
    </location>
</feature>